<organism evidence="1 2">
    <name type="scientific">Pediococcus stilesii</name>
    <dbReference type="NCBI Taxonomy" id="331679"/>
    <lineage>
        <taxon>Bacteria</taxon>
        <taxon>Bacillati</taxon>
        <taxon>Bacillota</taxon>
        <taxon>Bacilli</taxon>
        <taxon>Lactobacillales</taxon>
        <taxon>Lactobacillaceae</taxon>
        <taxon>Pediococcus</taxon>
    </lineage>
</organism>
<proteinExistence type="predicted"/>
<dbReference type="Pfam" id="PF13289">
    <property type="entry name" value="SIR2_2"/>
    <property type="match status" value="1"/>
</dbReference>
<dbReference type="AlphaFoldDB" id="A0A5R9BSI7"/>
<evidence type="ECO:0000313" key="2">
    <source>
        <dbReference type="Proteomes" id="UP000305541"/>
    </source>
</evidence>
<protein>
    <submittedName>
        <fullName evidence="1">Uncharacterized protein</fullName>
    </submittedName>
</protein>
<reference evidence="1 2" key="1">
    <citation type="submission" date="2019-05" db="EMBL/GenBank/DDBJ databases">
        <title>The metagenome of a microbial culture collection derived from dairy environment covers the genomic content of the human microbiome.</title>
        <authorList>
            <person name="Roder T."/>
            <person name="Wuthrich D."/>
            <person name="Sattari Z."/>
            <person name="Von Ah U."/>
            <person name="Bar C."/>
            <person name="Ronchi F."/>
            <person name="Macpherson A.J."/>
            <person name="Ganal-Vonarburg S.C."/>
            <person name="Bruggmann R."/>
            <person name="Vergeres G."/>
        </authorList>
    </citation>
    <scope>NUCLEOTIDE SEQUENCE [LARGE SCALE GENOMIC DNA]</scope>
    <source>
        <strain evidence="1 2">FAM 18815</strain>
    </source>
</reference>
<dbReference type="EMBL" id="VBTH01000019">
    <property type="protein sequence ID" value="TLQ03549.1"/>
    <property type="molecule type" value="Genomic_DNA"/>
</dbReference>
<dbReference type="Proteomes" id="UP000305541">
    <property type="component" value="Unassembled WGS sequence"/>
</dbReference>
<accession>A0A5R9BSI7</accession>
<comment type="caution">
    <text evidence="1">The sequence shown here is derived from an EMBL/GenBank/DDBJ whole genome shotgun (WGS) entry which is preliminary data.</text>
</comment>
<dbReference type="OrthoDB" id="5521101at2"/>
<name>A0A5R9BSI7_9LACO</name>
<sequence>MACNSNSAVRRGKYMDYSQYKAGCLEKLKDFLTSEKKRPVLFIGSGLSQRYLQIPDWKGLLDALCHSPVKMPKPLEYYLQSTGNDYPKVADKLKQRYFNYFWEHKKEYPGYLFSETENKDIFLKYSISKIIEKHDAQLNSDSLWNNPEIKALQGVTPQMILTTNYDLLLEKVFPQYDSYIGQDSIKSNLNDFRIMKIHGSVNDPKSIVIDAADYNEFSVRQEYMVAKLLTYFVEYPIIFLGYSVSDDNIKKILNSVKKINISPKNVSIPKLENIFFVEWNDKQNPVPDSIPSEKIIDLGDGNGVKVNYIYLDEFKNLFTYISQNSIDVGVLKTVNKTIDNIIKSSSITNLEVDVASINYLKNPQMFLSLLQKPDMMLSLSTLKSANQLASEFPFTPTELAKKTHYSNWQLLYKDIDAISKKYSVDIRGTNNQFHASISGGINRYSKVALNLLLDHHNDESLAKYFVKSEQ</sequence>
<gene>
    <name evidence="1" type="ORF">FEZ51_08790</name>
</gene>
<evidence type="ECO:0000313" key="1">
    <source>
        <dbReference type="EMBL" id="TLQ03549.1"/>
    </source>
</evidence>